<dbReference type="STRING" id="479433.Caci_6054"/>
<organism evidence="6 7">
    <name type="scientific">Catenulispora acidiphila (strain DSM 44928 / JCM 14897 / NBRC 102108 / NRRL B-24433 / ID139908)</name>
    <dbReference type="NCBI Taxonomy" id="479433"/>
    <lineage>
        <taxon>Bacteria</taxon>
        <taxon>Bacillati</taxon>
        <taxon>Actinomycetota</taxon>
        <taxon>Actinomycetes</taxon>
        <taxon>Catenulisporales</taxon>
        <taxon>Catenulisporaceae</taxon>
        <taxon>Catenulispora</taxon>
    </lineage>
</organism>
<dbReference type="eggNOG" id="COG4188">
    <property type="taxonomic scope" value="Bacteria"/>
</dbReference>
<reference evidence="6 7" key="1">
    <citation type="journal article" date="2009" name="Stand. Genomic Sci.">
        <title>Complete genome sequence of Catenulispora acidiphila type strain (ID 139908).</title>
        <authorList>
            <person name="Copeland A."/>
            <person name="Lapidus A."/>
            <person name="Glavina Del Rio T."/>
            <person name="Nolan M."/>
            <person name="Lucas S."/>
            <person name="Chen F."/>
            <person name="Tice H."/>
            <person name="Cheng J.F."/>
            <person name="Bruce D."/>
            <person name="Goodwin L."/>
            <person name="Pitluck S."/>
            <person name="Mikhailova N."/>
            <person name="Pati A."/>
            <person name="Ivanova N."/>
            <person name="Mavromatis K."/>
            <person name="Chen A."/>
            <person name="Palaniappan K."/>
            <person name="Chain P."/>
            <person name="Land M."/>
            <person name="Hauser L."/>
            <person name="Chang Y.J."/>
            <person name="Jeffries C.D."/>
            <person name="Chertkov O."/>
            <person name="Brettin T."/>
            <person name="Detter J.C."/>
            <person name="Han C."/>
            <person name="Ali Z."/>
            <person name="Tindall B.J."/>
            <person name="Goker M."/>
            <person name="Bristow J."/>
            <person name="Eisen J.A."/>
            <person name="Markowitz V."/>
            <person name="Hugenholtz P."/>
            <person name="Kyrpides N.C."/>
            <person name="Klenk H.P."/>
        </authorList>
    </citation>
    <scope>NUCLEOTIDE SEQUENCE [LARGE SCALE GENOMIC DNA]</scope>
    <source>
        <strain evidence="7">DSM 44928 / JCM 14897 / NBRC 102108 / NRRL B-24433 / ID139908</strain>
    </source>
</reference>
<dbReference type="HOGENOM" id="CLU_026278_1_0_11"/>
<feature type="signal peptide" evidence="5">
    <location>
        <begin position="1"/>
        <end position="38"/>
    </location>
</feature>
<dbReference type="SUPFAM" id="SSF53474">
    <property type="entry name" value="alpha/beta-Hydrolases"/>
    <property type="match status" value="1"/>
</dbReference>
<dbReference type="Pfam" id="PF03403">
    <property type="entry name" value="PAF-AH_p_II"/>
    <property type="match status" value="2"/>
</dbReference>
<sequence length="425" mass="45409" precursor="true">MTTTPFPARRRPNRRTLLGATMAAGVAVPLGLAGRASAATADAAKTNTTTNTNTHPTAPSPAGTKTTAPPAHLFIPPPTGPYQVGTVDLHLLDTSRPDPLNPGQSYPLMASIWYPARDADRYPVAPWMTTGTFQAWLADAGFDPASLPVPATAGHLGAPVRRGGRPRPVILFSHGAHDHRSDATTVVQELVSHGYIVATVDHTYDAFTQFPGGPVLSPAGSANVPESPSDFAADARFLLDQIHAIAAGRNPDVDRHPLPDGLPGSLDLDRIGMFGWSKGGTATALATLADDRIRAGLAFDGPMEPTITTDLAKPFMMMSAVFTRDADPDAQEFWTHLKGWRRYFQLNGAEHIAFSDAEGLILPVAKILGLSQDTVQGLVGTMDPNEGVRVQQAYPLAFFDLHLRNRPSRLLDGPSPQFPDVQFMS</sequence>
<proteinExistence type="predicted"/>
<feature type="region of interest" description="Disordered" evidence="4">
    <location>
        <begin position="42"/>
        <end position="69"/>
    </location>
</feature>
<keyword evidence="3" id="KW-0443">Lipid metabolism</keyword>
<dbReference type="InParanoid" id="C7QGN1"/>
<feature type="compositionally biased region" description="Low complexity" evidence="4">
    <location>
        <begin position="42"/>
        <end position="62"/>
    </location>
</feature>
<dbReference type="Proteomes" id="UP000000851">
    <property type="component" value="Chromosome"/>
</dbReference>
<dbReference type="PROSITE" id="PS51318">
    <property type="entry name" value="TAT"/>
    <property type="match status" value="1"/>
</dbReference>
<protein>
    <submittedName>
        <fullName evidence="6">Platelet-activating factor acetylhydrolase plasma/intracellular isoform II</fullName>
    </submittedName>
</protein>
<dbReference type="OrthoDB" id="569821at2"/>
<evidence type="ECO:0000256" key="3">
    <source>
        <dbReference type="ARBA" id="ARBA00023098"/>
    </source>
</evidence>
<keyword evidence="7" id="KW-1185">Reference proteome</keyword>
<dbReference type="AlphaFoldDB" id="C7QGN1"/>
<keyword evidence="5" id="KW-0732">Signal</keyword>
<evidence type="ECO:0000256" key="1">
    <source>
        <dbReference type="ARBA" id="ARBA00022801"/>
    </source>
</evidence>
<dbReference type="Gene3D" id="3.40.50.1820">
    <property type="entry name" value="alpha/beta hydrolase"/>
    <property type="match status" value="1"/>
</dbReference>
<dbReference type="RefSeq" id="WP_015794640.1">
    <property type="nucleotide sequence ID" value="NC_013131.1"/>
</dbReference>
<evidence type="ECO:0000313" key="6">
    <source>
        <dbReference type="EMBL" id="ACU74911.1"/>
    </source>
</evidence>
<dbReference type="PANTHER" id="PTHR10272:SF0">
    <property type="entry name" value="PLATELET-ACTIVATING FACTOR ACETYLHYDROLASE"/>
    <property type="match status" value="1"/>
</dbReference>
<dbReference type="GO" id="GO:0003847">
    <property type="term" value="F:1-alkyl-2-acetylglycerophosphocholine esterase activity"/>
    <property type="evidence" value="ECO:0007669"/>
    <property type="project" value="TreeGrafter"/>
</dbReference>
<accession>C7QGN1</accession>
<dbReference type="GO" id="GO:0016042">
    <property type="term" value="P:lipid catabolic process"/>
    <property type="evidence" value="ECO:0007669"/>
    <property type="project" value="UniProtKB-KW"/>
</dbReference>
<dbReference type="InterPro" id="IPR006311">
    <property type="entry name" value="TAT_signal"/>
</dbReference>
<evidence type="ECO:0000256" key="5">
    <source>
        <dbReference type="SAM" id="SignalP"/>
    </source>
</evidence>
<evidence type="ECO:0000256" key="2">
    <source>
        <dbReference type="ARBA" id="ARBA00022963"/>
    </source>
</evidence>
<keyword evidence="2" id="KW-0442">Lipid degradation</keyword>
<evidence type="ECO:0000313" key="7">
    <source>
        <dbReference type="Proteomes" id="UP000000851"/>
    </source>
</evidence>
<dbReference type="PANTHER" id="PTHR10272">
    <property type="entry name" value="PLATELET-ACTIVATING FACTOR ACETYLHYDROLASE"/>
    <property type="match status" value="1"/>
</dbReference>
<dbReference type="InterPro" id="IPR029058">
    <property type="entry name" value="AB_hydrolase_fold"/>
</dbReference>
<dbReference type="EMBL" id="CP001700">
    <property type="protein sequence ID" value="ACU74911.1"/>
    <property type="molecule type" value="Genomic_DNA"/>
</dbReference>
<gene>
    <name evidence="6" type="ordered locus">Caci_6054</name>
</gene>
<name>C7QGN1_CATAD</name>
<feature type="chain" id="PRO_5002982871" evidence="5">
    <location>
        <begin position="39"/>
        <end position="425"/>
    </location>
</feature>
<evidence type="ECO:0000256" key="4">
    <source>
        <dbReference type="SAM" id="MobiDB-lite"/>
    </source>
</evidence>
<dbReference type="KEGG" id="cai:Caci_6054"/>
<keyword evidence="1 6" id="KW-0378">Hydrolase</keyword>